<name>A0AA87ZLH6_FICCA</name>
<evidence type="ECO:0000313" key="3">
    <source>
        <dbReference type="EMBL" id="GMN34350.1"/>
    </source>
</evidence>
<dbReference type="EMBL" id="BTGU01002124">
    <property type="protein sequence ID" value="GMN34330.1"/>
    <property type="molecule type" value="Genomic_DNA"/>
</dbReference>
<comment type="caution">
    <text evidence="3">The sequence shown here is derived from an EMBL/GenBank/DDBJ whole genome shotgun (WGS) entry which is preliminary data.</text>
</comment>
<sequence length="90" mass="9927">MIDYLLPRQRDRGLDFWTNRGSKRAREGDGATPERGWTLAVPPWLRLSPRPSQAPWACEGMGSHPGQGAGGADRNTPPKELSELFLAGQE</sequence>
<evidence type="ECO:0000313" key="2">
    <source>
        <dbReference type="EMBL" id="GMN34330.1"/>
    </source>
</evidence>
<protein>
    <submittedName>
        <fullName evidence="3">Uncharacterized protein</fullName>
    </submittedName>
</protein>
<dbReference type="AlphaFoldDB" id="A0AA87ZLH6"/>
<proteinExistence type="predicted"/>
<organism evidence="3 4">
    <name type="scientific">Ficus carica</name>
    <name type="common">Common fig</name>
    <dbReference type="NCBI Taxonomy" id="3494"/>
    <lineage>
        <taxon>Eukaryota</taxon>
        <taxon>Viridiplantae</taxon>
        <taxon>Streptophyta</taxon>
        <taxon>Embryophyta</taxon>
        <taxon>Tracheophyta</taxon>
        <taxon>Spermatophyta</taxon>
        <taxon>Magnoliopsida</taxon>
        <taxon>eudicotyledons</taxon>
        <taxon>Gunneridae</taxon>
        <taxon>Pentapetalae</taxon>
        <taxon>rosids</taxon>
        <taxon>fabids</taxon>
        <taxon>Rosales</taxon>
        <taxon>Moraceae</taxon>
        <taxon>Ficeae</taxon>
        <taxon>Ficus</taxon>
    </lineage>
</organism>
<dbReference type="EMBL" id="BTGU01002125">
    <property type="protein sequence ID" value="GMN34350.1"/>
    <property type="molecule type" value="Genomic_DNA"/>
</dbReference>
<reference evidence="3" key="1">
    <citation type="submission" date="2023-07" db="EMBL/GenBank/DDBJ databases">
        <title>draft genome sequence of fig (Ficus carica).</title>
        <authorList>
            <person name="Takahashi T."/>
            <person name="Nishimura K."/>
        </authorList>
    </citation>
    <scope>NUCLEOTIDE SEQUENCE</scope>
</reference>
<accession>A0AA87ZLH6</accession>
<evidence type="ECO:0000256" key="1">
    <source>
        <dbReference type="SAM" id="MobiDB-lite"/>
    </source>
</evidence>
<dbReference type="Proteomes" id="UP001187192">
    <property type="component" value="Unassembled WGS sequence"/>
</dbReference>
<evidence type="ECO:0000313" key="4">
    <source>
        <dbReference type="Proteomes" id="UP001187192"/>
    </source>
</evidence>
<gene>
    <name evidence="2" type="ORF">TIFTF001_042028</name>
    <name evidence="3" type="ORF">TIFTF001_042036</name>
</gene>
<keyword evidence="4" id="KW-1185">Reference proteome</keyword>
<feature type="region of interest" description="Disordered" evidence="1">
    <location>
        <begin position="46"/>
        <end position="90"/>
    </location>
</feature>